<keyword evidence="7" id="KW-0472">Membrane</keyword>
<reference evidence="10" key="1">
    <citation type="journal article" date="2018" name="Genome Biol.">
        <title>SKESA: strategic k-mer extension for scrupulous assemblies.</title>
        <authorList>
            <person name="Souvorov A."/>
            <person name="Agarwala R."/>
            <person name="Lipman D.J."/>
        </authorList>
    </citation>
    <scope>NUCLEOTIDE SEQUENCE</scope>
    <source>
        <strain evidence="10">SFBRL218_S4</strain>
    </source>
</reference>
<dbReference type="Proteomes" id="UP000853596">
    <property type="component" value="Unassembled WGS sequence"/>
</dbReference>
<evidence type="ECO:0000256" key="1">
    <source>
        <dbReference type="ARBA" id="ARBA00004168"/>
    </source>
</evidence>
<evidence type="ECO:0000313" key="10">
    <source>
        <dbReference type="EMBL" id="HAO5922853.1"/>
    </source>
</evidence>
<accession>A0A8H9JU81</accession>
<organism evidence="10">
    <name type="scientific">Listeria monocytogenes</name>
    <dbReference type="NCBI Taxonomy" id="1639"/>
    <lineage>
        <taxon>Bacteria</taxon>
        <taxon>Bacillati</taxon>
        <taxon>Bacillota</taxon>
        <taxon>Bacilli</taxon>
        <taxon>Bacillales</taxon>
        <taxon>Listeriaceae</taxon>
        <taxon>Listeria</taxon>
    </lineage>
</organism>
<evidence type="ECO:0000259" key="8">
    <source>
        <dbReference type="Pfam" id="PF00746"/>
    </source>
</evidence>
<keyword evidence="2" id="KW-0134">Cell wall</keyword>
<feature type="domain" description="Pesticidal crystal protein Cry22Aa Ig-like" evidence="9">
    <location>
        <begin position="263"/>
        <end position="330"/>
    </location>
</feature>
<keyword evidence="5" id="KW-0572">Peptidoglycan-anchor</keyword>
<keyword evidence="3" id="KW-0964">Secreted</keyword>
<dbReference type="Gene3D" id="2.60.40.10">
    <property type="entry name" value="Immunoglobulins"/>
    <property type="match status" value="2"/>
</dbReference>
<dbReference type="EMBL" id="DABXZF010000020">
    <property type="protein sequence ID" value="HAO5922853.1"/>
    <property type="molecule type" value="Genomic_DNA"/>
</dbReference>
<gene>
    <name evidence="10" type="ORF">IP987_002047</name>
</gene>
<feature type="compositionally biased region" description="Polar residues" evidence="6">
    <location>
        <begin position="341"/>
        <end position="354"/>
    </location>
</feature>
<dbReference type="NCBIfam" id="TIGR01167">
    <property type="entry name" value="LPXTG_anchor"/>
    <property type="match status" value="1"/>
</dbReference>
<protein>
    <submittedName>
        <fullName evidence="10">DUF5011 domain-containing protein</fullName>
    </submittedName>
</protein>
<feature type="region of interest" description="Disordered" evidence="6">
    <location>
        <begin position="337"/>
        <end position="373"/>
    </location>
</feature>
<comment type="caution">
    <text evidence="10">The sequence shown here is derived from an EMBL/GenBank/DDBJ whole genome shotgun (WGS) entry which is preliminary data.</text>
</comment>
<evidence type="ECO:0000256" key="3">
    <source>
        <dbReference type="ARBA" id="ARBA00022525"/>
    </source>
</evidence>
<feature type="transmembrane region" description="Helical" evidence="7">
    <location>
        <begin position="383"/>
        <end position="401"/>
    </location>
</feature>
<name>A0A8H9JU81_LISMN</name>
<reference evidence="10" key="2">
    <citation type="submission" date="2020-10" db="EMBL/GenBank/DDBJ databases">
        <authorList>
            <consortium name="NCBI Pathogen Detection Project"/>
        </authorList>
    </citation>
    <scope>NUCLEOTIDE SEQUENCE</scope>
    <source>
        <strain evidence="10">SFBRL218_S4</strain>
    </source>
</reference>
<feature type="domain" description="Gram-positive cocci surface proteins LPxTG" evidence="8">
    <location>
        <begin position="371"/>
        <end position="404"/>
    </location>
</feature>
<evidence type="ECO:0000256" key="2">
    <source>
        <dbReference type="ARBA" id="ARBA00022512"/>
    </source>
</evidence>
<dbReference type="AlphaFoldDB" id="A0A8H9JU81"/>
<evidence type="ECO:0000256" key="7">
    <source>
        <dbReference type="SAM" id="Phobius"/>
    </source>
</evidence>
<keyword evidence="4" id="KW-0732">Signal</keyword>
<dbReference type="Pfam" id="PF00746">
    <property type="entry name" value="Gram_pos_anchor"/>
    <property type="match status" value="1"/>
</dbReference>
<dbReference type="InterPro" id="IPR013783">
    <property type="entry name" value="Ig-like_fold"/>
</dbReference>
<proteinExistence type="predicted"/>
<dbReference type="Pfam" id="PF16403">
    <property type="entry name" value="Bact_surface_Ig-like"/>
    <property type="match status" value="2"/>
</dbReference>
<keyword evidence="7" id="KW-1133">Transmembrane helix</keyword>
<dbReference type="InterPro" id="IPR032179">
    <property type="entry name" value="Cry22Aa_Ig-like"/>
</dbReference>
<comment type="subcellular location">
    <subcellularLocation>
        <location evidence="1">Secreted</location>
        <location evidence="1">Cell wall</location>
        <topology evidence="1">Peptidoglycan-anchor</topology>
    </subcellularLocation>
</comment>
<feature type="domain" description="Pesticidal crystal protein Cry22Aa Ig-like" evidence="9">
    <location>
        <begin position="180"/>
        <end position="247"/>
    </location>
</feature>
<evidence type="ECO:0000259" key="9">
    <source>
        <dbReference type="Pfam" id="PF16403"/>
    </source>
</evidence>
<evidence type="ECO:0000256" key="5">
    <source>
        <dbReference type="ARBA" id="ARBA00023088"/>
    </source>
</evidence>
<sequence>MKKIIGIITTVALLSMVVFNFIPGIVASAANTSESSLTYKDVRGGFYFVGHENVQLEKGKTYKYKVAYEANVDMAVTDTITGQSAKAGLFVPNSSGVPLNNNSVTRTQDNVSDVANADSKVFTHTFEFTANEDIKADIGVFVGAGSVLPTTPETSLIWKNITVTDETPVVAPTAPVINAEDKTIQQNETFNPLNEVTATDKKDGDITSNIQITKNTVDTAKSGEYDVEYSVTNSSDITTLKSIKVTVTPKETKANTAPVINAKDQTIKVGDLFNAAKGVTATDKEDGDLTAKIKVTKDTVNNLEKGVYQVTYTVTDSGNLSASLTIKVTVTQDGKLIVNPSEPTNPSDATTPENPTKLKKTPESKAASNLKASKIPKTGDSSMIWLVLAGLGLTAVGITTYRKKANR</sequence>
<evidence type="ECO:0000256" key="6">
    <source>
        <dbReference type="SAM" id="MobiDB-lite"/>
    </source>
</evidence>
<keyword evidence="7" id="KW-0812">Transmembrane</keyword>
<dbReference type="InterPro" id="IPR019931">
    <property type="entry name" value="LPXTG_anchor"/>
</dbReference>
<evidence type="ECO:0000256" key="4">
    <source>
        <dbReference type="ARBA" id="ARBA00022729"/>
    </source>
</evidence>